<keyword evidence="3" id="KW-0560">Oxidoreductase</keyword>
<organism evidence="5 6">
    <name type="scientific">Ktedonospora formicarum</name>
    <dbReference type="NCBI Taxonomy" id="2778364"/>
    <lineage>
        <taxon>Bacteria</taxon>
        <taxon>Bacillati</taxon>
        <taxon>Chloroflexota</taxon>
        <taxon>Ktedonobacteria</taxon>
        <taxon>Ktedonobacterales</taxon>
        <taxon>Ktedonobacteraceae</taxon>
        <taxon>Ktedonospora</taxon>
    </lineage>
</organism>
<evidence type="ECO:0000256" key="2">
    <source>
        <dbReference type="ARBA" id="ARBA00022857"/>
    </source>
</evidence>
<dbReference type="Pfam" id="PF00106">
    <property type="entry name" value="adh_short"/>
    <property type="match status" value="1"/>
</dbReference>
<dbReference type="Proteomes" id="UP000612362">
    <property type="component" value="Unassembled WGS sequence"/>
</dbReference>
<gene>
    <name evidence="5" type="ORF">KSX_86890</name>
</gene>
<evidence type="ECO:0000313" key="6">
    <source>
        <dbReference type="Proteomes" id="UP000612362"/>
    </source>
</evidence>
<dbReference type="CDD" id="cd05324">
    <property type="entry name" value="carb_red_PTCR-like_SDR_c"/>
    <property type="match status" value="1"/>
</dbReference>
<evidence type="ECO:0000256" key="3">
    <source>
        <dbReference type="ARBA" id="ARBA00023002"/>
    </source>
</evidence>
<dbReference type="InterPro" id="IPR002347">
    <property type="entry name" value="SDR_fam"/>
</dbReference>
<comment type="caution">
    <text evidence="5">The sequence shown here is derived from an EMBL/GenBank/DDBJ whole genome shotgun (WGS) entry which is preliminary data.</text>
</comment>
<dbReference type="PANTHER" id="PTHR43963:SF6">
    <property type="entry name" value="CHAIN DEHYDROGENASE FAMILY PROTEIN, PUTATIVE (AFU_ORTHOLOGUE AFUA_3G15350)-RELATED"/>
    <property type="match status" value="1"/>
</dbReference>
<dbReference type="AlphaFoldDB" id="A0A8J3I8E2"/>
<dbReference type="SUPFAM" id="SSF51735">
    <property type="entry name" value="NAD(P)-binding Rossmann-fold domains"/>
    <property type="match status" value="1"/>
</dbReference>
<protein>
    <submittedName>
        <fullName evidence="5">Short-chain dehydrogenase</fullName>
    </submittedName>
</protein>
<dbReference type="GO" id="GO:0016616">
    <property type="term" value="F:oxidoreductase activity, acting on the CH-OH group of donors, NAD or NADP as acceptor"/>
    <property type="evidence" value="ECO:0007669"/>
    <property type="project" value="InterPro"/>
</dbReference>
<dbReference type="Gene3D" id="3.40.50.720">
    <property type="entry name" value="NAD(P)-binding Rossmann-like Domain"/>
    <property type="match status" value="1"/>
</dbReference>
<keyword evidence="6" id="KW-1185">Reference proteome</keyword>
<accession>A0A8J3I8E2</accession>
<reference evidence="5" key="1">
    <citation type="submission" date="2020-10" db="EMBL/GenBank/DDBJ databases">
        <title>Taxonomic study of unclassified bacteria belonging to the class Ktedonobacteria.</title>
        <authorList>
            <person name="Yabe S."/>
            <person name="Wang C.M."/>
            <person name="Zheng Y."/>
            <person name="Sakai Y."/>
            <person name="Cavaletti L."/>
            <person name="Monciardini P."/>
            <person name="Donadio S."/>
        </authorList>
    </citation>
    <scope>NUCLEOTIDE SEQUENCE</scope>
    <source>
        <strain evidence="5">SOSP1-1</strain>
    </source>
</reference>
<keyword evidence="2" id="KW-0521">NADP</keyword>
<name>A0A8J3I8E2_9CHLR</name>
<dbReference type="InterPro" id="IPR045313">
    <property type="entry name" value="CBR1-like"/>
</dbReference>
<sequence length="238" mass="26098">MEHQRIAVVTGANRGIGREIARQLAMHSLTVVLGVRDLFHGETVARELAATGLSVMAYQLDITHPRQVEQFVEYLTKTVGRLDVLVNNAGILLEPDDDLASKVRMETIKTTFETNLFGVWHLTQALLPLMRQQNYGRIVNVSSGIAAFENNAAPPELAPAYRVSKAALNALTVTLAGELQGTNILVNAVCPGYVRTETHNLDALRTVVEGADTPVWLATLPDDGPTGSFFRDRQRIAW</sequence>
<dbReference type="EMBL" id="BNJF01000008">
    <property type="protein sequence ID" value="GHO50526.1"/>
    <property type="molecule type" value="Genomic_DNA"/>
</dbReference>
<dbReference type="InterPro" id="IPR036291">
    <property type="entry name" value="NAD(P)-bd_dom_sf"/>
</dbReference>
<proteinExistence type="inferred from homology"/>
<dbReference type="PRINTS" id="PR00080">
    <property type="entry name" value="SDRFAMILY"/>
</dbReference>
<dbReference type="PANTHER" id="PTHR43963">
    <property type="entry name" value="CARBONYL REDUCTASE 1-RELATED"/>
    <property type="match status" value="1"/>
</dbReference>
<comment type="similarity">
    <text evidence="1 4">Belongs to the short-chain dehydrogenases/reductases (SDR) family.</text>
</comment>
<evidence type="ECO:0000256" key="4">
    <source>
        <dbReference type="RuleBase" id="RU000363"/>
    </source>
</evidence>
<evidence type="ECO:0000256" key="1">
    <source>
        <dbReference type="ARBA" id="ARBA00006484"/>
    </source>
</evidence>
<dbReference type="PRINTS" id="PR00081">
    <property type="entry name" value="GDHRDH"/>
</dbReference>
<evidence type="ECO:0000313" key="5">
    <source>
        <dbReference type="EMBL" id="GHO50526.1"/>
    </source>
</evidence>